<evidence type="ECO:0000313" key="10">
    <source>
        <dbReference type="Proteomes" id="UP000244081"/>
    </source>
</evidence>
<feature type="transmembrane region" description="Helical" evidence="7">
    <location>
        <begin position="120"/>
        <end position="141"/>
    </location>
</feature>
<evidence type="ECO:0000256" key="2">
    <source>
        <dbReference type="ARBA" id="ARBA00022448"/>
    </source>
</evidence>
<dbReference type="GO" id="GO:0055085">
    <property type="term" value="P:transmembrane transport"/>
    <property type="evidence" value="ECO:0007669"/>
    <property type="project" value="InterPro"/>
</dbReference>
<feature type="transmembrane region" description="Helical" evidence="7">
    <location>
        <begin position="243"/>
        <end position="261"/>
    </location>
</feature>
<evidence type="ECO:0000256" key="5">
    <source>
        <dbReference type="ARBA" id="ARBA00022989"/>
    </source>
</evidence>
<evidence type="ECO:0000313" key="9">
    <source>
        <dbReference type="EMBL" id="PTW59398.1"/>
    </source>
</evidence>
<dbReference type="CDD" id="cd06261">
    <property type="entry name" value="TM_PBP2"/>
    <property type="match status" value="1"/>
</dbReference>
<evidence type="ECO:0000259" key="8">
    <source>
        <dbReference type="PROSITE" id="PS50928"/>
    </source>
</evidence>
<sequence length="275" mass="29510">MSLSLGKSADGTRRAPGVRLLRRWPLRRSTTISLLSVLIFLALWQTVPALGLMNARYTSQPSAVAIAFAQMLGEASFYGHAWVSLQEFVLGFVLALAVAVPFGALLGTSRQVRLILDPPLMALYIAPPLVLLPILTIWLGIDMASKVAVVFLGAFFPIIVNTGAGMREADPRLVRAAQSFGAGRLAIFTHVLVPGALPSIAMGVRLAVGRGVLSVVVGELFVSRAGIGHLLQIYGSALRMDRLLVCALVVSAFGYALTQLVRRLEDGLRSWRAEP</sequence>
<protein>
    <submittedName>
        <fullName evidence="9">NitT/TauT family transport system permease protein</fullName>
    </submittedName>
</protein>
<dbReference type="PANTHER" id="PTHR30151">
    <property type="entry name" value="ALKANE SULFONATE ABC TRANSPORTER-RELATED, MEMBRANE SUBUNIT"/>
    <property type="match status" value="1"/>
</dbReference>
<feature type="transmembrane region" description="Helical" evidence="7">
    <location>
        <begin position="88"/>
        <end position="108"/>
    </location>
</feature>
<keyword evidence="5 7" id="KW-1133">Transmembrane helix</keyword>
<comment type="caution">
    <text evidence="9">The sequence shown here is derived from an EMBL/GenBank/DDBJ whole genome shotgun (WGS) entry which is preliminary data.</text>
</comment>
<feature type="domain" description="ABC transmembrane type-1" evidence="8">
    <location>
        <begin position="81"/>
        <end position="261"/>
    </location>
</feature>
<organism evidence="9 10">
    <name type="scientific">Breoghania corrubedonensis</name>
    <dbReference type="NCBI Taxonomy" id="665038"/>
    <lineage>
        <taxon>Bacteria</taxon>
        <taxon>Pseudomonadati</taxon>
        <taxon>Pseudomonadota</taxon>
        <taxon>Alphaproteobacteria</taxon>
        <taxon>Hyphomicrobiales</taxon>
        <taxon>Stappiaceae</taxon>
        <taxon>Breoghania</taxon>
    </lineage>
</organism>
<feature type="transmembrane region" description="Helical" evidence="7">
    <location>
        <begin position="185"/>
        <end position="206"/>
    </location>
</feature>
<evidence type="ECO:0000256" key="3">
    <source>
        <dbReference type="ARBA" id="ARBA00022475"/>
    </source>
</evidence>
<evidence type="ECO:0000256" key="1">
    <source>
        <dbReference type="ARBA" id="ARBA00004651"/>
    </source>
</evidence>
<reference evidence="9 10" key="1">
    <citation type="submission" date="2018-04" db="EMBL/GenBank/DDBJ databases">
        <title>Genomic Encyclopedia of Archaeal and Bacterial Type Strains, Phase II (KMG-II): from individual species to whole genera.</title>
        <authorList>
            <person name="Goeker M."/>
        </authorList>
    </citation>
    <scope>NUCLEOTIDE SEQUENCE [LARGE SCALE GENOMIC DNA]</scope>
    <source>
        <strain evidence="9 10">DSM 23382</strain>
    </source>
</reference>
<keyword evidence="2 7" id="KW-0813">Transport</keyword>
<accession>A0A2T5V6K9</accession>
<comment type="similarity">
    <text evidence="7">Belongs to the binding-protein-dependent transport system permease family.</text>
</comment>
<feature type="transmembrane region" description="Helical" evidence="7">
    <location>
        <begin position="32"/>
        <end position="52"/>
    </location>
</feature>
<evidence type="ECO:0000256" key="6">
    <source>
        <dbReference type="ARBA" id="ARBA00023136"/>
    </source>
</evidence>
<dbReference type="SUPFAM" id="SSF161098">
    <property type="entry name" value="MetI-like"/>
    <property type="match status" value="1"/>
</dbReference>
<evidence type="ECO:0000256" key="4">
    <source>
        <dbReference type="ARBA" id="ARBA00022692"/>
    </source>
</evidence>
<proteinExistence type="inferred from homology"/>
<dbReference type="PANTHER" id="PTHR30151:SF0">
    <property type="entry name" value="ABC TRANSPORTER PERMEASE PROTEIN MJ0413-RELATED"/>
    <property type="match status" value="1"/>
</dbReference>
<dbReference type="InterPro" id="IPR000515">
    <property type="entry name" value="MetI-like"/>
</dbReference>
<dbReference type="AlphaFoldDB" id="A0A2T5V6K9"/>
<dbReference type="OrthoDB" id="9799271at2"/>
<dbReference type="Proteomes" id="UP000244081">
    <property type="component" value="Unassembled WGS sequence"/>
</dbReference>
<comment type="subcellular location">
    <subcellularLocation>
        <location evidence="1 7">Cell membrane</location>
        <topology evidence="1 7">Multi-pass membrane protein</topology>
    </subcellularLocation>
</comment>
<evidence type="ECO:0000256" key="7">
    <source>
        <dbReference type="RuleBase" id="RU363032"/>
    </source>
</evidence>
<keyword evidence="10" id="KW-1185">Reference proteome</keyword>
<dbReference type="InterPro" id="IPR035906">
    <property type="entry name" value="MetI-like_sf"/>
</dbReference>
<dbReference type="Pfam" id="PF00528">
    <property type="entry name" value="BPD_transp_1"/>
    <property type="match status" value="1"/>
</dbReference>
<keyword evidence="6 7" id="KW-0472">Membrane</keyword>
<keyword evidence="4 7" id="KW-0812">Transmembrane</keyword>
<keyword evidence="3" id="KW-1003">Cell membrane</keyword>
<name>A0A2T5V6K9_9HYPH</name>
<dbReference type="GO" id="GO:0005886">
    <property type="term" value="C:plasma membrane"/>
    <property type="evidence" value="ECO:0007669"/>
    <property type="project" value="UniProtKB-SubCell"/>
</dbReference>
<dbReference type="Gene3D" id="1.10.3720.10">
    <property type="entry name" value="MetI-like"/>
    <property type="match status" value="1"/>
</dbReference>
<feature type="transmembrane region" description="Helical" evidence="7">
    <location>
        <begin position="147"/>
        <end position="164"/>
    </location>
</feature>
<gene>
    <name evidence="9" type="ORF">C8N35_107111</name>
</gene>
<feature type="transmembrane region" description="Helical" evidence="7">
    <location>
        <begin position="64"/>
        <end position="82"/>
    </location>
</feature>
<dbReference type="EMBL" id="QAYG01000007">
    <property type="protein sequence ID" value="PTW59398.1"/>
    <property type="molecule type" value="Genomic_DNA"/>
</dbReference>
<dbReference type="RefSeq" id="WP_107990928.1">
    <property type="nucleotide sequence ID" value="NZ_QAYG01000007.1"/>
</dbReference>
<dbReference type="PROSITE" id="PS50928">
    <property type="entry name" value="ABC_TM1"/>
    <property type="match status" value="1"/>
</dbReference>